<evidence type="ECO:0000256" key="1">
    <source>
        <dbReference type="SAM" id="SignalP"/>
    </source>
</evidence>
<organism evidence="2">
    <name type="scientific">Rhipicephalus appendiculatus</name>
    <name type="common">Brown ear tick</name>
    <dbReference type="NCBI Taxonomy" id="34631"/>
    <lineage>
        <taxon>Eukaryota</taxon>
        <taxon>Metazoa</taxon>
        <taxon>Ecdysozoa</taxon>
        <taxon>Arthropoda</taxon>
        <taxon>Chelicerata</taxon>
        <taxon>Arachnida</taxon>
        <taxon>Acari</taxon>
        <taxon>Parasitiformes</taxon>
        <taxon>Ixodida</taxon>
        <taxon>Ixodoidea</taxon>
        <taxon>Ixodidae</taxon>
        <taxon>Rhipicephalinae</taxon>
        <taxon>Rhipicephalus</taxon>
        <taxon>Rhipicephalus</taxon>
    </lineage>
</organism>
<accession>A0A131YG78</accession>
<evidence type="ECO:0000313" key="2">
    <source>
        <dbReference type="EMBL" id="JAP77947.1"/>
    </source>
</evidence>
<dbReference type="AlphaFoldDB" id="A0A131YG78"/>
<proteinExistence type="predicted"/>
<dbReference type="EMBL" id="GEDV01010610">
    <property type="protein sequence ID" value="JAP77947.1"/>
    <property type="molecule type" value="Transcribed_RNA"/>
</dbReference>
<reference evidence="2" key="1">
    <citation type="journal article" date="2016" name="Ticks Tick Borne Dis.">
        <title>De novo assembly and annotation of the salivary gland transcriptome of Rhipicephalus appendiculatus male and female ticks during blood feeding.</title>
        <authorList>
            <person name="de Castro M.H."/>
            <person name="de Klerk D."/>
            <person name="Pienaar R."/>
            <person name="Latif A.A."/>
            <person name="Rees D.J."/>
            <person name="Mans B.J."/>
        </authorList>
    </citation>
    <scope>NUCLEOTIDE SEQUENCE</scope>
    <source>
        <tissue evidence="2">Salivary glands</tissue>
    </source>
</reference>
<keyword evidence="1" id="KW-0732">Signal</keyword>
<protein>
    <submittedName>
        <fullName evidence="2">Lipocalin</fullName>
    </submittedName>
</protein>
<feature type="chain" id="PRO_5007285131" evidence="1">
    <location>
        <begin position="26"/>
        <end position="202"/>
    </location>
</feature>
<sequence>MAREIDIMILLAVLVLYHCSDTVQAQTRQRNIKEFLDVSEVIWTYNSTRGSTLLCRKDLKLYATQDKIIFERSHFLKTKRLWTDKILEGNYSASYQHKKATPSYKSIFVGSLGYKWNKEELLVYQSDDNKCGVFKIFTKGKSIDYYSVDLRMKNSSVHDGPSTECVNAFAKHLRKRKSYVLYSSECQTNARDHTGVYVPSLQ</sequence>
<feature type="signal peptide" evidence="1">
    <location>
        <begin position="1"/>
        <end position="25"/>
    </location>
</feature>
<name>A0A131YG78_RHIAP</name>